<dbReference type="Proteomes" id="UP000033640">
    <property type="component" value="Unassembled WGS sequence"/>
</dbReference>
<evidence type="ECO:0008006" key="4">
    <source>
        <dbReference type="Google" id="ProtNLM"/>
    </source>
</evidence>
<evidence type="ECO:0000256" key="1">
    <source>
        <dbReference type="SAM" id="Phobius"/>
    </source>
</evidence>
<gene>
    <name evidence="2" type="ORF">RS83_02050</name>
</gene>
<dbReference type="InterPro" id="IPR021214">
    <property type="entry name" value="DUF2568"/>
</dbReference>
<dbReference type="Pfam" id="PF10823">
    <property type="entry name" value="DUF2568"/>
    <property type="match status" value="1"/>
</dbReference>
<comment type="caution">
    <text evidence="2">The sequence shown here is derived from an EMBL/GenBank/DDBJ whole genome shotgun (WGS) entry which is preliminary data.</text>
</comment>
<feature type="transmembrane region" description="Helical" evidence="1">
    <location>
        <begin position="101"/>
        <end position="122"/>
    </location>
</feature>
<keyword evidence="1" id="KW-0812">Transmembrane</keyword>
<name>A0A0F0LAU1_9MICO</name>
<dbReference type="PATRIC" id="fig|82380.11.peg.2088"/>
<sequence length="123" mass="13162">MSPDPAPVPGVERPVITVLDVVRAIVLVLAIVSLALWGFATWAFPWNVVLGIGTPIVVLLVWALFLSPKPVLRVHPYLRAIVELLIYVGVTIAWWSMDQALIGSAFGVVAIAAGVISGRRALS</sequence>
<evidence type="ECO:0000313" key="2">
    <source>
        <dbReference type="EMBL" id="KJL29420.1"/>
    </source>
</evidence>
<organism evidence="2 3">
    <name type="scientific">Microbacterium oxydans</name>
    <dbReference type="NCBI Taxonomy" id="82380"/>
    <lineage>
        <taxon>Bacteria</taxon>
        <taxon>Bacillati</taxon>
        <taxon>Actinomycetota</taxon>
        <taxon>Actinomycetes</taxon>
        <taxon>Micrococcales</taxon>
        <taxon>Microbacteriaceae</taxon>
        <taxon>Microbacterium</taxon>
    </lineage>
</organism>
<evidence type="ECO:0000313" key="3">
    <source>
        <dbReference type="Proteomes" id="UP000033640"/>
    </source>
</evidence>
<keyword evidence="1" id="KW-1133">Transmembrane helix</keyword>
<feature type="transmembrane region" description="Helical" evidence="1">
    <location>
        <begin position="21"/>
        <end position="40"/>
    </location>
</feature>
<feature type="transmembrane region" description="Helical" evidence="1">
    <location>
        <begin position="46"/>
        <end position="65"/>
    </location>
</feature>
<protein>
    <recommendedName>
        <fullName evidence="4">4-amino-4-deoxy-L-arabinose transferase</fullName>
    </recommendedName>
</protein>
<dbReference type="RefSeq" id="WP_045279369.1">
    <property type="nucleotide sequence ID" value="NZ_CAKKLT010000007.1"/>
</dbReference>
<feature type="transmembrane region" description="Helical" evidence="1">
    <location>
        <begin position="77"/>
        <end position="95"/>
    </location>
</feature>
<dbReference type="AlphaFoldDB" id="A0A0F0LAU1"/>
<reference evidence="2 3" key="1">
    <citation type="submission" date="2015-02" db="EMBL/GenBank/DDBJ databases">
        <title>Draft genome sequences of ten Microbacterium spp. with emphasis on heavy metal contaminated environments.</title>
        <authorList>
            <person name="Corretto E."/>
        </authorList>
    </citation>
    <scope>NUCLEOTIDE SEQUENCE [LARGE SCALE GENOMIC DNA]</scope>
    <source>
        <strain evidence="2 3">BEL4b</strain>
    </source>
</reference>
<accession>A0A0F0LAU1</accession>
<proteinExistence type="predicted"/>
<dbReference type="EMBL" id="JYIW01000024">
    <property type="protein sequence ID" value="KJL29420.1"/>
    <property type="molecule type" value="Genomic_DNA"/>
</dbReference>
<dbReference type="OrthoDB" id="5076471at2"/>
<keyword evidence="1" id="KW-0472">Membrane</keyword>